<evidence type="ECO:0000256" key="2">
    <source>
        <dbReference type="SAM" id="Phobius"/>
    </source>
</evidence>
<dbReference type="Pfam" id="PF01564">
    <property type="entry name" value="Spermine_synth"/>
    <property type="match status" value="1"/>
</dbReference>
<dbReference type="OrthoDB" id="5791544at2759"/>
<proteinExistence type="predicted"/>
<feature type="region of interest" description="Disordered" evidence="1">
    <location>
        <begin position="46"/>
        <end position="77"/>
    </location>
</feature>
<dbReference type="GO" id="GO:0032259">
    <property type="term" value="P:methylation"/>
    <property type="evidence" value="ECO:0007669"/>
    <property type="project" value="UniProtKB-KW"/>
</dbReference>
<accession>A0A0B2UUD5</accession>
<keyword evidence="4" id="KW-1185">Reference proteome</keyword>
<dbReference type="GO" id="GO:0008168">
    <property type="term" value="F:methyltransferase activity"/>
    <property type="evidence" value="ECO:0007669"/>
    <property type="project" value="UniProtKB-KW"/>
</dbReference>
<dbReference type="PANTHER" id="PTHR11558">
    <property type="entry name" value="SPERMIDINE/SPERMINE SYNTHASE"/>
    <property type="match status" value="1"/>
</dbReference>
<dbReference type="InterPro" id="IPR001045">
    <property type="entry name" value="Spermi_synthase"/>
</dbReference>
<comment type="caution">
    <text evidence="3">The sequence shown here is derived from an EMBL/GenBank/DDBJ whole genome shotgun (WGS) entry which is preliminary data.</text>
</comment>
<name>A0A0B2UUD5_TOXCA</name>
<gene>
    <name evidence="3" type="ORF">Tcan_03912</name>
</gene>
<dbReference type="Proteomes" id="UP000031036">
    <property type="component" value="Unassembled WGS sequence"/>
</dbReference>
<dbReference type="OMA" id="CSHRKNW"/>
<feature type="transmembrane region" description="Helical" evidence="2">
    <location>
        <begin position="15"/>
        <end position="36"/>
    </location>
</feature>
<keyword evidence="2" id="KW-1133">Transmembrane helix</keyword>
<protein>
    <submittedName>
        <fullName evidence="3">Methyltransferase-like protein 13</fullName>
    </submittedName>
</protein>
<dbReference type="EMBL" id="JPKZ01003189">
    <property type="protein sequence ID" value="KHN72834.1"/>
    <property type="molecule type" value="Genomic_DNA"/>
</dbReference>
<dbReference type="InterPro" id="IPR029063">
    <property type="entry name" value="SAM-dependent_MTases_sf"/>
</dbReference>
<keyword evidence="3" id="KW-0489">Methyltransferase</keyword>
<keyword evidence="2" id="KW-0472">Membrane</keyword>
<dbReference type="CDD" id="cd02440">
    <property type="entry name" value="AdoMet_MTases"/>
    <property type="match status" value="1"/>
</dbReference>
<evidence type="ECO:0000313" key="4">
    <source>
        <dbReference type="Proteomes" id="UP000031036"/>
    </source>
</evidence>
<sequence length="366" mass="40763">MVDSGKRKSNDRSTLFALLALIGLVSVTALGAFMLYHQNIKQLTTTDSNKRDETPTSSPQKQQKTDGKLPSRRKKISHDQLEEGTQFSIGYHKTEENLVHIVDQVIRDRKNKIAVIRNLLVVDSPGIVATQARLLIPKTLPTVVNTSDWQLDFTYLNADYLRVLMAAGRALGVFNSSKKLVQALVIGLGGASISTYLRHATENVNVTAVEIDASMVEIAKKYFGFIEDERQHCVVDDGVNFIRECVRKGEKFDVVILDACKNVIELVEAPVKAFLESNAVQLMSQVIAKDGVLLINHLAIGVGPAPYVTVQKLFGEFFEGCMHFSVPATVNKAIVCVKRHSQYKYMQSQQFQSNMHKYFDELSSNA</sequence>
<organism evidence="3 4">
    <name type="scientific">Toxocara canis</name>
    <name type="common">Canine roundworm</name>
    <dbReference type="NCBI Taxonomy" id="6265"/>
    <lineage>
        <taxon>Eukaryota</taxon>
        <taxon>Metazoa</taxon>
        <taxon>Ecdysozoa</taxon>
        <taxon>Nematoda</taxon>
        <taxon>Chromadorea</taxon>
        <taxon>Rhabditida</taxon>
        <taxon>Spirurina</taxon>
        <taxon>Ascaridomorpha</taxon>
        <taxon>Ascaridoidea</taxon>
        <taxon>Toxocaridae</taxon>
        <taxon>Toxocara</taxon>
    </lineage>
</organism>
<dbReference type="SUPFAM" id="SSF53335">
    <property type="entry name" value="S-adenosyl-L-methionine-dependent methyltransferases"/>
    <property type="match status" value="1"/>
</dbReference>
<dbReference type="Gene3D" id="3.40.50.150">
    <property type="entry name" value="Vaccinia Virus protein VP39"/>
    <property type="match status" value="1"/>
</dbReference>
<evidence type="ECO:0000256" key="1">
    <source>
        <dbReference type="SAM" id="MobiDB-lite"/>
    </source>
</evidence>
<dbReference type="PANTHER" id="PTHR11558:SF11">
    <property type="entry name" value="SPERMIDINE SYNTHASE"/>
    <property type="match status" value="1"/>
</dbReference>
<keyword evidence="2" id="KW-0812">Transmembrane</keyword>
<keyword evidence="3" id="KW-0808">Transferase</keyword>
<reference evidence="3 4" key="1">
    <citation type="submission" date="2014-11" db="EMBL/GenBank/DDBJ databases">
        <title>Genetic blueprint of the zoonotic pathogen Toxocara canis.</title>
        <authorList>
            <person name="Zhu X.-Q."/>
            <person name="Korhonen P.K."/>
            <person name="Cai H."/>
            <person name="Young N.D."/>
            <person name="Nejsum P."/>
            <person name="von Samson-Himmelstjerna G."/>
            <person name="Boag P.R."/>
            <person name="Tan P."/>
            <person name="Li Q."/>
            <person name="Min J."/>
            <person name="Yang Y."/>
            <person name="Wang X."/>
            <person name="Fang X."/>
            <person name="Hall R.S."/>
            <person name="Hofmann A."/>
            <person name="Sternberg P.W."/>
            <person name="Jex A.R."/>
            <person name="Gasser R.B."/>
        </authorList>
    </citation>
    <scope>NUCLEOTIDE SEQUENCE [LARGE SCALE GENOMIC DNA]</scope>
    <source>
        <strain evidence="3">PN_DK_2014</strain>
    </source>
</reference>
<dbReference type="AlphaFoldDB" id="A0A0B2UUD5"/>
<evidence type="ECO:0000313" key="3">
    <source>
        <dbReference type="EMBL" id="KHN72834.1"/>
    </source>
</evidence>